<sequence length="105" mass="11380">VPNLARCCLSGGARLLQLRVRTATSSQFLSWCDQVVEMARSYDAQVIVNNRVDIALLACADGVHLGQTDLEVERVREMLPASMIVGLSTHTSEEVAAAKSTDVSY</sequence>
<reference evidence="4" key="1">
    <citation type="submission" date="2018-05" db="EMBL/GenBank/DDBJ databases">
        <authorList>
            <person name="Lanie J.A."/>
            <person name="Ng W.-L."/>
            <person name="Kazmierczak K.M."/>
            <person name="Andrzejewski T.M."/>
            <person name="Davidsen T.M."/>
            <person name="Wayne K.J."/>
            <person name="Tettelin H."/>
            <person name="Glass J.I."/>
            <person name="Rusch D."/>
            <person name="Podicherti R."/>
            <person name="Tsui H.-C.T."/>
            <person name="Winkler M.E."/>
        </authorList>
    </citation>
    <scope>NUCLEOTIDE SEQUENCE</scope>
</reference>
<dbReference type="GO" id="GO:0005737">
    <property type="term" value="C:cytoplasm"/>
    <property type="evidence" value="ECO:0007669"/>
    <property type="project" value="TreeGrafter"/>
</dbReference>
<evidence type="ECO:0000256" key="1">
    <source>
        <dbReference type="ARBA" id="ARBA00004948"/>
    </source>
</evidence>
<comment type="pathway">
    <text evidence="1">Cofactor biosynthesis; thiamine diphosphate biosynthesis.</text>
</comment>
<feature type="non-terminal residue" evidence="4">
    <location>
        <position position="1"/>
    </location>
</feature>
<dbReference type="PANTHER" id="PTHR20857">
    <property type="entry name" value="THIAMINE-PHOSPHATE PYROPHOSPHORYLASE"/>
    <property type="match status" value="1"/>
</dbReference>
<dbReference type="Pfam" id="PF02581">
    <property type="entry name" value="TMP-TENI"/>
    <property type="match status" value="1"/>
</dbReference>
<dbReference type="EMBL" id="UINC01093921">
    <property type="protein sequence ID" value="SVC48726.1"/>
    <property type="molecule type" value="Genomic_DNA"/>
</dbReference>
<dbReference type="GO" id="GO:0004789">
    <property type="term" value="F:thiamine-phosphate diphosphorylase activity"/>
    <property type="evidence" value="ECO:0007669"/>
    <property type="project" value="TreeGrafter"/>
</dbReference>
<protein>
    <recommendedName>
        <fullName evidence="3">Thiamine phosphate synthase/TenI domain-containing protein</fullName>
    </recommendedName>
</protein>
<feature type="domain" description="Thiamine phosphate synthase/TenI" evidence="3">
    <location>
        <begin position="5"/>
        <end position="105"/>
    </location>
</feature>
<dbReference type="Gene3D" id="3.20.20.70">
    <property type="entry name" value="Aldolase class I"/>
    <property type="match status" value="1"/>
</dbReference>
<dbReference type="PANTHER" id="PTHR20857:SF15">
    <property type="entry name" value="THIAMINE-PHOSPHATE SYNTHASE"/>
    <property type="match status" value="1"/>
</dbReference>
<evidence type="ECO:0000313" key="4">
    <source>
        <dbReference type="EMBL" id="SVC48726.1"/>
    </source>
</evidence>
<evidence type="ECO:0000256" key="2">
    <source>
        <dbReference type="ARBA" id="ARBA00022977"/>
    </source>
</evidence>
<organism evidence="4">
    <name type="scientific">marine metagenome</name>
    <dbReference type="NCBI Taxonomy" id="408172"/>
    <lineage>
        <taxon>unclassified sequences</taxon>
        <taxon>metagenomes</taxon>
        <taxon>ecological metagenomes</taxon>
    </lineage>
</organism>
<dbReference type="SUPFAM" id="SSF51391">
    <property type="entry name" value="Thiamin phosphate synthase"/>
    <property type="match status" value="1"/>
</dbReference>
<dbReference type="GO" id="GO:0009228">
    <property type="term" value="P:thiamine biosynthetic process"/>
    <property type="evidence" value="ECO:0007669"/>
    <property type="project" value="UniProtKB-KW"/>
</dbReference>
<keyword evidence="2" id="KW-0784">Thiamine biosynthesis</keyword>
<accession>A0A382MJ00</accession>
<gene>
    <name evidence="4" type="ORF">METZ01_LOCUS301580</name>
</gene>
<dbReference type="AlphaFoldDB" id="A0A382MJ00"/>
<evidence type="ECO:0000259" key="3">
    <source>
        <dbReference type="Pfam" id="PF02581"/>
    </source>
</evidence>
<feature type="non-terminal residue" evidence="4">
    <location>
        <position position="105"/>
    </location>
</feature>
<dbReference type="InterPro" id="IPR013785">
    <property type="entry name" value="Aldolase_TIM"/>
</dbReference>
<dbReference type="InterPro" id="IPR022998">
    <property type="entry name" value="ThiamineP_synth_TenI"/>
</dbReference>
<dbReference type="CDD" id="cd00564">
    <property type="entry name" value="TMP_TenI"/>
    <property type="match status" value="1"/>
</dbReference>
<name>A0A382MJ00_9ZZZZ</name>
<dbReference type="InterPro" id="IPR036206">
    <property type="entry name" value="ThiamineP_synth_sf"/>
</dbReference>
<proteinExistence type="predicted"/>